<dbReference type="InterPro" id="IPR034732">
    <property type="entry name" value="EPHD"/>
</dbReference>
<dbReference type="PROSITE" id="PS51805">
    <property type="entry name" value="EPHD"/>
    <property type="match status" value="1"/>
</dbReference>
<organism evidence="8 9">
    <name type="scientific">Besnoitia besnoiti</name>
    <name type="common">Apicomplexan protozoan</name>
    <dbReference type="NCBI Taxonomy" id="94643"/>
    <lineage>
        <taxon>Eukaryota</taxon>
        <taxon>Sar</taxon>
        <taxon>Alveolata</taxon>
        <taxon>Apicomplexa</taxon>
        <taxon>Conoidasida</taxon>
        <taxon>Coccidia</taxon>
        <taxon>Eucoccidiorida</taxon>
        <taxon>Eimeriorina</taxon>
        <taxon>Sarcocystidae</taxon>
        <taxon>Besnoitia</taxon>
    </lineage>
</organism>
<protein>
    <submittedName>
        <fullName evidence="8">PHD-finger domain-containing protein</fullName>
    </submittedName>
</protein>
<dbReference type="KEGG" id="bbes:BESB_019520"/>
<proteinExistence type="predicted"/>
<dbReference type="Gene3D" id="3.30.40.10">
    <property type="entry name" value="Zinc/RING finger domain, C3HC4 (zinc finger)"/>
    <property type="match status" value="2"/>
</dbReference>
<gene>
    <name evidence="8" type="ORF">BESB_019520</name>
</gene>
<feature type="domain" description="PHD-type" evidence="6">
    <location>
        <begin position="169"/>
        <end position="220"/>
    </location>
</feature>
<evidence type="ECO:0000256" key="2">
    <source>
        <dbReference type="ARBA" id="ARBA00022771"/>
    </source>
</evidence>
<dbReference type="RefSeq" id="XP_029216020.1">
    <property type="nucleotide sequence ID" value="XM_029360661.1"/>
</dbReference>
<evidence type="ECO:0000313" key="8">
    <source>
        <dbReference type="EMBL" id="PFH32011.1"/>
    </source>
</evidence>
<dbReference type="SMART" id="SM00249">
    <property type="entry name" value="PHD"/>
    <property type="match status" value="2"/>
</dbReference>
<keyword evidence="1" id="KW-0479">Metal-binding</keyword>
<dbReference type="GO" id="GO:0008270">
    <property type="term" value="F:zinc ion binding"/>
    <property type="evidence" value="ECO:0007669"/>
    <property type="project" value="UniProtKB-KW"/>
</dbReference>
<feature type="compositionally biased region" description="Polar residues" evidence="5">
    <location>
        <begin position="482"/>
        <end position="494"/>
    </location>
</feature>
<feature type="compositionally biased region" description="Low complexity" evidence="5">
    <location>
        <begin position="55"/>
        <end position="103"/>
    </location>
</feature>
<feature type="region of interest" description="Disordered" evidence="5">
    <location>
        <begin position="482"/>
        <end position="544"/>
    </location>
</feature>
<evidence type="ECO:0000259" key="6">
    <source>
        <dbReference type="PROSITE" id="PS50016"/>
    </source>
</evidence>
<accession>A0A2A9M6S7</accession>
<dbReference type="PROSITE" id="PS50016">
    <property type="entry name" value="ZF_PHD_2"/>
    <property type="match status" value="1"/>
</dbReference>
<dbReference type="InterPro" id="IPR013083">
    <property type="entry name" value="Znf_RING/FYVE/PHD"/>
</dbReference>
<dbReference type="InterPro" id="IPR011011">
    <property type="entry name" value="Znf_FYVE_PHD"/>
</dbReference>
<dbReference type="InterPro" id="IPR050701">
    <property type="entry name" value="Histone_Mod_Regulator"/>
</dbReference>
<dbReference type="CDD" id="cd15571">
    <property type="entry name" value="ePHD"/>
    <property type="match status" value="1"/>
</dbReference>
<dbReference type="InterPro" id="IPR019787">
    <property type="entry name" value="Znf_PHD-finger"/>
</dbReference>
<evidence type="ECO:0000256" key="1">
    <source>
        <dbReference type="ARBA" id="ARBA00022723"/>
    </source>
</evidence>
<comment type="caution">
    <text evidence="8">The sequence shown here is derived from an EMBL/GenBank/DDBJ whole genome shotgun (WGS) entry which is preliminary data.</text>
</comment>
<dbReference type="SUPFAM" id="SSF57903">
    <property type="entry name" value="FYVE/PHD zinc finger"/>
    <property type="match status" value="1"/>
</dbReference>
<dbReference type="VEuPathDB" id="ToxoDB:BESB_019520"/>
<dbReference type="GeneID" id="40307013"/>
<dbReference type="EMBL" id="NWUJ01000012">
    <property type="protein sequence ID" value="PFH32011.1"/>
    <property type="molecule type" value="Genomic_DNA"/>
</dbReference>
<dbReference type="OrthoDB" id="330567at2759"/>
<dbReference type="Proteomes" id="UP000224006">
    <property type="component" value="Chromosome XI"/>
</dbReference>
<keyword evidence="2 4" id="KW-0863">Zinc-finger</keyword>
<reference evidence="8 9" key="1">
    <citation type="submission" date="2017-09" db="EMBL/GenBank/DDBJ databases">
        <title>Genome sequencing of Besnoitia besnoiti strain Bb-Ger1.</title>
        <authorList>
            <person name="Schares G."/>
            <person name="Venepally P."/>
            <person name="Lorenzi H.A."/>
        </authorList>
    </citation>
    <scope>NUCLEOTIDE SEQUENCE [LARGE SCALE GENOMIC DNA]</scope>
    <source>
        <strain evidence="8 9">Bb-Ger1</strain>
    </source>
</reference>
<dbReference type="STRING" id="94643.A0A2A9M6S7"/>
<dbReference type="AlphaFoldDB" id="A0A2A9M6S7"/>
<dbReference type="GO" id="GO:0006357">
    <property type="term" value="P:regulation of transcription by RNA polymerase II"/>
    <property type="evidence" value="ECO:0007669"/>
    <property type="project" value="TreeGrafter"/>
</dbReference>
<keyword evidence="9" id="KW-1185">Reference proteome</keyword>
<feature type="region of interest" description="Disordered" evidence="5">
    <location>
        <begin position="1"/>
        <end position="111"/>
    </location>
</feature>
<sequence length="544" mass="58705">METTPAEDAEATQAVLCAPNAAPFLESPRSVPADSRTSAPAAAAISSSKRRSISPDDYTAASSPGSLSSSPCTSSCSSSSYPSPSPPAAASSPPSPSSARTSSNTGSVAVALPHPPQLPLLKAAAVRRHLLKARKAKLRHAHLAKKIARRFPDINKVWGDLSIDLDDDGTRCDICGNYDSLPGHDEILFCDGCDVAVHQTCYCVASVPDADWYCQYCENKNRAKENVNKLRRLAGKTAAKTSDKLKVERALRAEIDRLEKEKQPICVLPKRCPLCPRSFGAHVRCGEGSQAWIHVHCAVWLPEAWITRVDDSGGLLDMPAWRFEKTCDICGVDEGAVINCFVENCPAVFHPICAAFAGYGLNLTGQIDFQRKNDSSYHAFCLRHRGYTYRESVDADEPIEYLFRHPDASHPFFRAANLVRRNRDIIFFAKQCHQENSTWGLRMGAYLIKELNENLVALRALWQRISALCTPAAPLCSSAGMSAETTKNAPSSVTEGAAADGKHAEDGGVCTPRGAAASSASGHTPTSPPAKNGEEEATTPLKEN</sequence>
<evidence type="ECO:0000256" key="5">
    <source>
        <dbReference type="SAM" id="MobiDB-lite"/>
    </source>
</evidence>
<name>A0A2A9M6S7_BESBE</name>
<keyword evidence="3" id="KW-0862">Zinc</keyword>
<dbReference type="InterPro" id="IPR001965">
    <property type="entry name" value="Znf_PHD"/>
</dbReference>
<evidence type="ECO:0000256" key="4">
    <source>
        <dbReference type="PROSITE-ProRule" id="PRU00146"/>
    </source>
</evidence>
<feature type="domain" description="PHD-type" evidence="7">
    <location>
        <begin position="269"/>
        <end position="385"/>
    </location>
</feature>
<dbReference type="PROSITE" id="PS01359">
    <property type="entry name" value="ZF_PHD_1"/>
    <property type="match status" value="1"/>
</dbReference>
<dbReference type="PANTHER" id="PTHR13793">
    <property type="entry name" value="PHD FINGER PROTEINS"/>
    <property type="match status" value="1"/>
</dbReference>
<dbReference type="CDD" id="cd15492">
    <property type="entry name" value="PHD_BRPF_JADE_like"/>
    <property type="match status" value="1"/>
</dbReference>
<dbReference type="PANTHER" id="PTHR13793:SF107">
    <property type="entry name" value="BROMODOMAIN-CONTAINING PROTEIN HOMOLOG"/>
    <property type="match status" value="1"/>
</dbReference>
<evidence type="ECO:0000256" key="3">
    <source>
        <dbReference type="ARBA" id="ARBA00022833"/>
    </source>
</evidence>
<evidence type="ECO:0000259" key="7">
    <source>
        <dbReference type="PROSITE" id="PS51805"/>
    </source>
</evidence>
<dbReference type="Pfam" id="PF13832">
    <property type="entry name" value="zf-HC5HC2H_2"/>
    <property type="match status" value="1"/>
</dbReference>
<feature type="compositionally biased region" description="Low complexity" evidence="5">
    <location>
        <begin position="32"/>
        <end position="47"/>
    </location>
</feature>
<evidence type="ECO:0000313" key="9">
    <source>
        <dbReference type="Proteomes" id="UP000224006"/>
    </source>
</evidence>
<dbReference type="Pfam" id="PF13831">
    <property type="entry name" value="PHD_2"/>
    <property type="match status" value="1"/>
</dbReference>
<dbReference type="InterPro" id="IPR019786">
    <property type="entry name" value="Zinc_finger_PHD-type_CS"/>
</dbReference>
<feature type="compositionally biased region" description="Acidic residues" evidence="5">
    <location>
        <begin position="1"/>
        <end position="10"/>
    </location>
</feature>